<dbReference type="OrthoDB" id="2967153at2"/>
<keyword evidence="2" id="KW-1185">Reference proteome</keyword>
<accession>A0A172TDP4</accession>
<gene>
    <name evidence="1" type="ORF">SY83_00280</name>
</gene>
<dbReference type="RefSeq" id="WP_068603260.1">
    <property type="nucleotide sequence ID" value="NZ_CP011388.1"/>
</dbReference>
<evidence type="ECO:0000313" key="1">
    <source>
        <dbReference type="EMBL" id="ANE45072.1"/>
    </source>
</evidence>
<sequence>MRKIFVEYKIKSDYREPYLKFMSERIAAYNGQGIRIEWLEGADQAQLFVEIWHNTSEDFYLQLKKERTEELAKPTLWEPFHVWIEGGRAKIHVWEFKQVTPSSK</sequence>
<dbReference type="Proteomes" id="UP000076927">
    <property type="component" value="Chromosome"/>
</dbReference>
<evidence type="ECO:0008006" key="3">
    <source>
        <dbReference type="Google" id="ProtNLM"/>
    </source>
</evidence>
<name>A0A172TDP4_9BACL</name>
<dbReference type="KEGG" id="pswu:SY83_00280"/>
<reference evidence="1 2" key="1">
    <citation type="submission" date="2015-01" db="EMBL/GenBank/DDBJ databases">
        <title>Paenibacillus swuensis/DY6/whole genome sequencing.</title>
        <authorList>
            <person name="Kim M.K."/>
            <person name="Srinivasan S."/>
            <person name="Lee J.-J."/>
        </authorList>
    </citation>
    <scope>NUCLEOTIDE SEQUENCE [LARGE SCALE GENOMIC DNA]</scope>
    <source>
        <strain evidence="1 2">DY6</strain>
    </source>
</reference>
<organism evidence="1 2">
    <name type="scientific">Paenibacillus swuensis</name>
    <dbReference type="NCBI Taxonomy" id="1178515"/>
    <lineage>
        <taxon>Bacteria</taxon>
        <taxon>Bacillati</taxon>
        <taxon>Bacillota</taxon>
        <taxon>Bacilli</taxon>
        <taxon>Bacillales</taxon>
        <taxon>Paenibacillaceae</taxon>
        <taxon>Paenibacillus</taxon>
    </lineage>
</organism>
<protein>
    <recommendedName>
        <fullName evidence="3">NIPSNAP domain-containing protein</fullName>
    </recommendedName>
</protein>
<evidence type="ECO:0000313" key="2">
    <source>
        <dbReference type="Proteomes" id="UP000076927"/>
    </source>
</evidence>
<dbReference type="PATRIC" id="fig|1178515.4.peg.60"/>
<dbReference type="EMBL" id="CP011388">
    <property type="protein sequence ID" value="ANE45072.1"/>
    <property type="molecule type" value="Genomic_DNA"/>
</dbReference>
<dbReference type="AlphaFoldDB" id="A0A172TDP4"/>
<proteinExistence type="predicted"/>